<dbReference type="Pfam" id="PF07963">
    <property type="entry name" value="N_methyl"/>
    <property type="match status" value="1"/>
</dbReference>
<gene>
    <name evidence="2" type="ORF">Sps_02090</name>
</gene>
<dbReference type="SUPFAM" id="SSF54523">
    <property type="entry name" value="Pili subunits"/>
    <property type="match status" value="1"/>
</dbReference>
<keyword evidence="1" id="KW-0472">Membrane</keyword>
<dbReference type="InterPro" id="IPR012902">
    <property type="entry name" value="N_methyl_site"/>
</dbReference>
<dbReference type="NCBIfam" id="TIGR02532">
    <property type="entry name" value="IV_pilin_GFxxxE"/>
    <property type="match status" value="1"/>
</dbReference>
<dbReference type="PROSITE" id="PS00409">
    <property type="entry name" value="PROKAR_NTER_METHYL"/>
    <property type="match status" value="1"/>
</dbReference>
<evidence type="ECO:0000256" key="1">
    <source>
        <dbReference type="SAM" id="Phobius"/>
    </source>
</evidence>
<dbReference type="EMBL" id="CP014782">
    <property type="protein sequence ID" value="AQS37250.1"/>
    <property type="molecule type" value="Genomic_DNA"/>
</dbReference>
<dbReference type="RefSeq" id="WP_077752439.1">
    <property type="nucleotide sequence ID" value="NZ_CP014782.1"/>
</dbReference>
<sequence length="188" mass="20544">MSLDKHQTGFTLIELVVVIIILGILAVIAAPKFLSLSSDVQTASLEGIAGTIASMNKLAHSKTQFDGIADRKDCDTTCNNNPNWDSKIGYFYIDVSGTRLYVSNGYPKATGTSSSDTVVEDNYKSVMGLSDDDFVFGIGSSSSFAIIPKKFEDKLANIQQGTFKCHVEYRSPQPKFEYYTSAVTDDCF</sequence>
<dbReference type="AlphaFoldDB" id="A0A1S6HP02"/>
<accession>A0A1S6HP02</accession>
<keyword evidence="1" id="KW-1133">Transmembrane helix</keyword>
<dbReference type="Gene3D" id="3.30.700.10">
    <property type="entry name" value="Glycoprotein, Type 4 Pilin"/>
    <property type="match status" value="1"/>
</dbReference>
<reference evidence="2 3" key="1">
    <citation type="submission" date="2016-03" db="EMBL/GenBank/DDBJ databases">
        <title>Complete genome sequence of Shewanella psychrophila WP2, a deep sea bacterium isolated from west Pacific sediment.</title>
        <authorList>
            <person name="Xu G."/>
            <person name="Jian H."/>
        </authorList>
    </citation>
    <scope>NUCLEOTIDE SEQUENCE [LARGE SCALE GENOMIC DNA]</scope>
    <source>
        <strain evidence="2 3">WP2</strain>
    </source>
</reference>
<dbReference type="OrthoDB" id="6264630at2"/>
<evidence type="ECO:0000313" key="3">
    <source>
        <dbReference type="Proteomes" id="UP000189545"/>
    </source>
</evidence>
<dbReference type="KEGG" id="spsw:Sps_02090"/>
<dbReference type="InterPro" id="IPR045584">
    <property type="entry name" value="Pilin-like"/>
</dbReference>
<organism evidence="2 3">
    <name type="scientific">Shewanella psychrophila</name>
    <dbReference type="NCBI Taxonomy" id="225848"/>
    <lineage>
        <taxon>Bacteria</taxon>
        <taxon>Pseudomonadati</taxon>
        <taxon>Pseudomonadota</taxon>
        <taxon>Gammaproteobacteria</taxon>
        <taxon>Alteromonadales</taxon>
        <taxon>Shewanellaceae</taxon>
        <taxon>Shewanella</taxon>
    </lineage>
</organism>
<keyword evidence="1" id="KW-0812">Transmembrane</keyword>
<keyword evidence="3" id="KW-1185">Reference proteome</keyword>
<dbReference type="STRING" id="225848.Sps_02090"/>
<name>A0A1S6HP02_9GAMM</name>
<evidence type="ECO:0000313" key="2">
    <source>
        <dbReference type="EMBL" id="AQS37250.1"/>
    </source>
</evidence>
<protein>
    <submittedName>
        <fullName evidence="2">Prepilin-type N-terminal cleavage/methylation domain-containing protein</fullName>
    </submittedName>
</protein>
<proteinExistence type="predicted"/>
<feature type="transmembrane region" description="Helical" evidence="1">
    <location>
        <begin position="12"/>
        <end position="34"/>
    </location>
</feature>
<dbReference type="Proteomes" id="UP000189545">
    <property type="component" value="Chromosome"/>
</dbReference>